<accession>A0A0E9XMJ1</accession>
<organism evidence="2">
    <name type="scientific">Anguilla anguilla</name>
    <name type="common">European freshwater eel</name>
    <name type="synonym">Muraena anguilla</name>
    <dbReference type="NCBI Taxonomy" id="7936"/>
    <lineage>
        <taxon>Eukaryota</taxon>
        <taxon>Metazoa</taxon>
        <taxon>Chordata</taxon>
        <taxon>Craniata</taxon>
        <taxon>Vertebrata</taxon>
        <taxon>Euteleostomi</taxon>
        <taxon>Actinopterygii</taxon>
        <taxon>Neopterygii</taxon>
        <taxon>Teleostei</taxon>
        <taxon>Anguilliformes</taxon>
        <taxon>Anguillidae</taxon>
        <taxon>Anguilla</taxon>
    </lineage>
</organism>
<evidence type="ECO:0000313" key="2">
    <source>
        <dbReference type="EMBL" id="JAI03061.1"/>
    </source>
</evidence>
<name>A0A0E9XMJ1_ANGAN</name>
<dbReference type="AlphaFoldDB" id="A0A0E9XMJ1"/>
<evidence type="ECO:0000256" key="1">
    <source>
        <dbReference type="SAM" id="MobiDB-lite"/>
    </source>
</evidence>
<sequence>MSLRGCRCPLESHNSSTRKGKAQNSPRAFPIALRALVQVRLPVQPEWIRDHSTAKSPNIRPSYSAMSASRQRGVHSGAVQG</sequence>
<feature type="compositionally biased region" description="Polar residues" evidence="1">
    <location>
        <begin position="54"/>
        <end position="70"/>
    </location>
</feature>
<dbReference type="EMBL" id="GBXM01005517">
    <property type="protein sequence ID" value="JAI03061.1"/>
    <property type="molecule type" value="Transcribed_RNA"/>
</dbReference>
<reference evidence="2" key="1">
    <citation type="submission" date="2014-11" db="EMBL/GenBank/DDBJ databases">
        <authorList>
            <person name="Amaro Gonzalez C."/>
        </authorList>
    </citation>
    <scope>NUCLEOTIDE SEQUENCE</scope>
</reference>
<feature type="region of interest" description="Disordered" evidence="1">
    <location>
        <begin position="1"/>
        <end position="26"/>
    </location>
</feature>
<reference evidence="2" key="2">
    <citation type="journal article" date="2015" name="Fish Shellfish Immunol.">
        <title>Early steps in the European eel (Anguilla anguilla)-Vibrio vulnificus interaction in the gills: Role of the RtxA13 toxin.</title>
        <authorList>
            <person name="Callol A."/>
            <person name="Pajuelo D."/>
            <person name="Ebbesson L."/>
            <person name="Teles M."/>
            <person name="MacKenzie S."/>
            <person name="Amaro C."/>
        </authorList>
    </citation>
    <scope>NUCLEOTIDE SEQUENCE</scope>
</reference>
<feature type="region of interest" description="Disordered" evidence="1">
    <location>
        <begin position="52"/>
        <end position="81"/>
    </location>
</feature>
<proteinExistence type="predicted"/>
<protein>
    <submittedName>
        <fullName evidence="2">Uncharacterized protein</fullName>
    </submittedName>
</protein>